<accession>A0ABQ0GPJ5</accession>
<dbReference type="PROSITE" id="PS50297">
    <property type="entry name" value="ANK_REP_REGION"/>
    <property type="match status" value="1"/>
</dbReference>
<reference evidence="2 3" key="1">
    <citation type="submission" date="2024-09" db="EMBL/GenBank/DDBJ databases">
        <title>Itraconazole resistance in Madurella fahalii resulting from another homologue of gene encoding cytochrome P450 14-alpha sterol demethylase (CYP51).</title>
        <authorList>
            <person name="Yoshioka I."/>
            <person name="Fahal A.H."/>
            <person name="Kaneko S."/>
            <person name="Yaguchi T."/>
        </authorList>
    </citation>
    <scope>NUCLEOTIDE SEQUENCE [LARGE SCALE GENOMIC DNA]</scope>
    <source>
        <strain evidence="2 3">IFM 68171</strain>
    </source>
</reference>
<dbReference type="GeneID" id="98180614"/>
<feature type="repeat" description="ANK" evidence="1">
    <location>
        <begin position="49"/>
        <end position="73"/>
    </location>
</feature>
<dbReference type="Proteomes" id="UP001628179">
    <property type="component" value="Unassembled WGS sequence"/>
</dbReference>
<evidence type="ECO:0000313" key="3">
    <source>
        <dbReference type="Proteomes" id="UP001628179"/>
    </source>
</evidence>
<proteinExistence type="predicted"/>
<name>A0ABQ0GPJ5_9PEZI</name>
<protein>
    <recommendedName>
        <fullName evidence="4">Ankyrin</fullName>
    </recommendedName>
</protein>
<dbReference type="EMBL" id="BAAFSV010000005">
    <property type="protein sequence ID" value="GAB1319662.1"/>
    <property type="molecule type" value="Genomic_DNA"/>
</dbReference>
<gene>
    <name evidence="2" type="ORF">MFIFM68171_09872</name>
</gene>
<dbReference type="Gene3D" id="1.25.40.20">
    <property type="entry name" value="Ankyrin repeat-containing domain"/>
    <property type="match status" value="1"/>
</dbReference>
<evidence type="ECO:0008006" key="4">
    <source>
        <dbReference type="Google" id="ProtNLM"/>
    </source>
</evidence>
<dbReference type="PROSITE" id="PS50088">
    <property type="entry name" value="ANK_REPEAT"/>
    <property type="match status" value="1"/>
</dbReference>
<evidence type="ECO:0000313" key="2">
    <source>
        <dbReference type="EMBL" id="GAB1319662.1"/>
    </source>
</evidence>
<keyword evidence="1" id="KW-0040">ANK repeat</keyword>
<comment type="caution">
    <text evidence="2">The sequence shown here is derived from an EMBL/GenBank/DDBJ whole genome shotgun (WGS) entry which is preliminary data.</text>
</comment>
<organism evidence="2 3">
    <name type="scientific">Madurella fahalii</name>
    <dbReference type="NCBI Taxonomy" id="1157608"/>
    <lineage>
        <taxon>Eukaryota</taxon>
        <taxon>Fungi</taxon>
        <taxon>Dikarya</taxon>
        <taxon>Ascomycota</taxon>
        <taxon>Pezizomycotina</taxon>
        <taxon>Sordariomycetes</taxon>
        <taxon>Sordariomycetidae</taxon>
        <taxon>Sordariales</taxon>
        <taxon>Sordariales incertae sedis</taxon>
        <taxon>Madurella</taxon>
    </lineage>
</organism>
<dbReference type="InterPro" id="IPR036770">
    <property type="entry name" value="Ankyrin_rpt-contain_sf"/>
</dbReference>
<keyword evidence="3" id="KW-1185">Reference proteome</keyword>
<sequence>MRRYSNPELRLEGQRWPETSLWAAGGGHEAVVKMLLDTGRVDVDSTGDSGWAPLSWAAVNGHEAMVQMLLDTGNPDDDNAYDTAVLADICLQVACEIEVLVLQYNTWVFTEDKIDEKLMSL</sequence>
<dbReference type="Pfam" id="PF12796">
    <property type="entry name" value="Ank_2"/>
    <property type="match status" value="1"/>
</dbReference>
<dbReference type="InterPro" id="IPR002110">
    <property type="entry name" value="Ankyrin_rpt"/>
</dbReference>
<dbReference type="SUPFAM" id="SSF48403">
    <property type="entry name" value="Ankyrin repeat"/>
    <property type="match status" value="1"/>
</dbReference>
<dbReference type="RefSeq" id="XP_070921392.1">
    <property type="nucleotide sequence ID" value="XM_071065291.1"/>
</dbReference>
<evidence type="ECO:0000256" key="1">
    <source>
        <dbReference type="PROSITE-ProRule" id="PRU00023"/>
    </source>
</evidence>